<comment type="caution">
    <text evidence="2">The sequence shown here is derived from an EMBL/GenBank/DDBJ whole genome shotgun (WGS) entry which is preliminary data.</text>
</comment>
<dbReference type="STRING" id="1588748.HMPREF3182_00456"/>
<name>A0A134CJP3_9FIRM</name>
<dbReference type="PROSITE" id="PS51257">
    <property type="entry name" value="PROKAR_LIPOPROTEIN"/>
    <property type="match status" value="1"/>
</dbReference>
<keyword evidence="1" id="KW-1133">Transmembrane helix</keyword>
<feature type="transmembrane region" description="Helical" evidence="1">
    <location>
        <begin position="6"/>
        <end position="25"/>
    </location>
</feature>
<evidence type="ECO:0000256" key="1">
    <source>
        <dbReference type="SAM" id="Phobius"/>
    </source>
</evidence>
<accession>A0A134CJP3</accession>
<organism evidence="2 3">
    <name type="scientific">Megasphaera hutchinsoni</name>
    <dbReference type="NCBI Taxonomy" id="1588748"/>
    <lineage>
        <taxon>Bacteria</taxon>
        <taxon>Bacillati</taxon>
        <taxon>Bacillota</taxon>
        <taxon>Negativicutes</taxon>
        <taxon>Veillonellales</taxon>
        <taxon>Veillonellaceae</taxon>
        <taxon>Megasphaera</taxon>
    </lineage>
</organism>
<reference evidence="3" key="1">
    <citation type="submission" date="2016-01" db="EMBL/GenBank/DDBJ databases">
        <authorList>
            <person name="Mitreva M."/>
            <person name="Pepin K.H."/>
            <person name="Mihindukulasuriya K.A."/>
            <person name="Fulton R."/>
            <person name="Fronick C."/>
            <person name="O'Laughlin M."/>
            <person name="Miner T."/>
            <person name="Herter B."/>
            <person name="Rosa B.A."/>
            <person name="Cordes M."/>
            <person name="Tomlinson C."/>
            <person name="Wollam A."/>
            <person name="Palsikar V.B."/>
            <person name="Mardis E.R."/>
            <person name="Wilson R.K."/>
        </authorList>
    </citation>
    <scope>NUCLEOTIDE SEQUENCE [LARGE SCALE GENOMIC DNA]</scope>
    <source>
        <strain evidence="3">KA00182</strain>
    </source>
</reference>
<keyword evidence="1" id="KW-0812">Transmembrane</keyword>
<dbReference type="Proteomes" id="UP000070160">
    <property type="component" value="Unassembled WGS sequence"/>
</dbReference>
<keyword evidence="1" id="KW-0472">Membrane</keyword>
<sequence>MYMQKLCQLAYFFSFSCIFFTLFMLKSHIYNSYIYIYMTFSCI</sequence>
<evidence type="ECO:0000313" key="3">
    <source>
        <dbReference type="Proteomes" id="UP000070160"/>
    </source>
</evidence>
<dbReference type="EMBL" id="LSDT01000014">
    <property type="protein sequence ID" value="KXB92339.1"/>
    <property type="molecule type" value="Genomic_DNA"/>
</dbReference>
<dbReference type="AlphaFoldDB" id="A0A134CJP3"/>
<keyword evidence="3" id="KW-1185">Reference proteome</keyword>
<evidence type="ECO:0000313" key="2">
    <source>
        <dbReference type="EMBL" id="KXB92339.1"/>
    </source>
</evidence>
<gene>
    <name evidence="2" type="ORF">HMPREF3182_00456</name>
</gene>
<proteinExistence type="predicted"/>
<protein>
    <submittedName>
        <fullName evidence="2">Uncharacterized protein</fullName>
    </submittedName>
</protein>